<dbReference type="RefSeq" id="WP_310174332.1">
    <property type="nucleotide sequence ID" value="NZ_BAABHE010000002.1"/>
</dbReference>
<dbReference type="InterPro" id="IPR004843">
    <property type="entry name" value="Calcineurin-like_PHP"/>
</dbReference>
<protein>
    <submittedName>
        <fullName evidence="2">Calcineurin-like phosphoesterase family protein</fullName>
    </submittedName>
</protein>
<dbReference type="SUPFAM" id="SSF56300">
    <property type="entry name" value="Metallo-dependent phosphatases"/>
    <property type="match status" value="1"/>
</dbReference>
<dbReference type="Proteomes" id="UP001183794">
    <property type="component" value="Unassembled WGS sequence"/>
</dbReference>
<gene>
    <name evidence="2" type="ORF">J2S62_002015</name>
</gene>
<proteinExistence type="predicted"/>
<sequence length="198" mass="23179">MSRIYFTADLHLGHELVAHHRGFTTVDDHDDWVMQTLIETLPEHSTLWILGDVMGRGSHRDYALSLLREVKVQTEVTMHLIPGNHDTCHPLHRNAQKEQPKYLHVFDSVQPFAKIRHNRRDILLSHFPYQGDHTVEERFNQWRLRNYGQPLIHGHTHQTLPTDPTRAHQVCVSWDAWGRPAKLHEVVARLEQGDEQRA</sequence>
<dbReference type="EMBL" id="JAVDYJ010000001">
    <property type="protein sequence ID" value="MDR7347758.1"/>
    <property type="molecule type" value="Genomic_DNA"/>
</dbReference>
<keyword evidence="3" id="KW-1185">Reference proteome</keyword>
<accession>A0ABU2B2C3</accession>
<evidence type="ECO:0000313" key="3">
    <source>
        <dbReference type="Proteomes" id="UP001183794"/>
    </source>
</evidence>
<dbReference type="Gene3D" id="3.60.21.10">
    <property type="match status" value="1"/>
</dbReference>
<feature type="domain" description="Calcineurin-like phosphoesterase" evidence="1">
    <location>
        <begin position="3"/>
        <end position="158"/>
    </location>
</feature>
<name>A0ABU2B2C3_9MICC</name>
<dbReference type="Pfam" id="PF00149">
    <property type="entry name" value="Metallophos"/>
    <property type="match status" value="1"/>
</dbReference>
<reference evidence="2 3" key="1">
    <citation type="submission" date="2023-07" db="EMBL/GenBank/DDBJ databases">
        <title>Sequencing the genomes of 1000 actinobacteria strains.</title>
        <authorList>
            <person name="Klenk H.-P."/>
        </authorList>
    </citation>
    <scope>NUCLEOTIDE SEQUENCE [LARGE SCALE GENOMIC DNA]</scope>
    <source>
        <strain evidence="2 3">DSM 22966</strain>
    </source>
</reference>
<dbReference type="InterPro" id="IPR029052">
    <property type="entry name" value="Metallo-depent_PP-like"/>
</dbReference>
<comment type="caution">
    <text evidence="2">The sequence shown here is derived from an EMBL/GenBank/DDBJ whole genome shotgun (WGS) entry which is preliminary data.</text>
</comment>
<evidence type="ECO:0000259" key="1">
    <source>
        <dbReference type="Pfam" id="PF00149"/>
    </source>
</evidence>
<evidence type="ECO:0000313" key="2">
    <source>
        <dbReference type="EMBL" id="MDR7347758.1"/>
    </source>
</evidence>
<organism evidence="2 3">
    <name type="scientific">Enteractinococcus fodinae</name>
    <dbReference type="NCBI Taxonomy" id="684663"/>
    <lineage>
        <taxon>Bacteria</taxon>
        <taxon>Bacillati</taxon>
        <taxon>Actinomycetota</taxon>
        <taxon>Actinomycetes</taxon>
        <taxon>Micrococcales</taxon>
        <taxon>Micrococcaceae</taxon>
    </lineage>
</organism>